<dbReference type="PANTHER" id="PTHR34072:SF59">
    <property type="entry name" value="CCHC-TYPE INTEGRASE"/>
    <property type="match status" value="1"/>
</dbReference>
<keyword evidence="3" id="KW-1185">Reference proteome</keyword>
<feature type="domain" description="Reverse transcriptase/retrotransposon-derived protein RNase H-like" evidence="1">
    <location>
        <begin position="52"/>
        <end position="114"/>
    </location>
</feature>
<evidence type="ECO:0000313" key="2">
    <source>
        <dbReference type="EMBL" id="WMV41135.1"/>
    </source>
</evidence>
<dbReference type="Proteomes" id="UP001234989">
    <property type="component" value="Chromosome 8"/>
</dbReference>
<protein>
    <recommendedName>
        <fullName evidence="1">Reverse transcriptase/retrotransposon-derived protein RNase H-like domain-containing protein</fullName>
    </recommendedName>
</protein>
<dbReference type="AlphaFoldDB" id="A0AAF0ZKH9"/>
<dbReference type="Pfam" id="PF17919">
    <property type="entry name" value="RT_RNaseH_2"/>
    <property type="match status" value="1"/>
</dbReference>
<organism evidence="2 3">
    <name type="scientific">Solanum verrucosum</name>
    <dbReference type="NCBI Taxonomy" id="315347"/>
    <lineage>
        <taxon>Eukaryota</taxon>
        <taxon>Viridiplantae</taxon>
        <taxon>Streptophyta</taxon>
        <taxon>Embryophyta</taxon>
        <taxon>Tracheophyta</taxon>
        <taxon>Spermatophyta</taxon>
        <taxon>Magnoliopsida</taxon>
        <taxon>eudicotyledons</taxon>
        <taxon>Gunneridae</taxon>
        <taxon>Pentapetalae</taxon>
        <taxon>asterids</taxon>
        <taxon>lamiids</taxon>
        <taxon>Solanales</taxon>
        <taxon>Solanaceae</taxon>
        <taxon>Solanoideae</taxon>
        <taxon>Solaneae</taxon>
        <taxon>Solanum</taxon>
    </lineage>
</organism>
<evidence type="ECO:0000313" key="3">
    <source>
        <dbReference type="Proteomes" id="UP001234989"/>
    </source>
</evidence>
<gene>
    <name evidence="2" type="ORF">MTR67_034520</name>
</gene>
<accession>A0AAF0ZKH9</accession>
<sequence length="115" mass="13043">MAFIRDTSVEQPPMDFVPVVREFTNVFFSNLSSVPLDIDIDFAIELSRAPSPSLFLFIEGVDFTIYSNASGVRLGSVLMQKDKLIAYTFRQLKAHERNYPTHDLELAAIVFVLKI</sequence>
<dbReference type="InterPro" id="IPR043502">
    <property type="entry name" value="DNA/RNA_pol_sf"/>
</dbReference>
<proteinExistence type="predicted"/>
<dbReference type="PANTHER" id="PTHR34072">
    <property type="entry name" value="ENZYMATIC POLYPROTEIN-RELATED"/>
    <property type="match status" value="1"/>
</dbReference>
<dbReference type="SUPFAM" id="SSF56672">
    <property type="entry name" value="DNA/RNA polymerases"/>
    <property type="match status" value="1"/>
</dbReference>
<reference evidence="2" key="1">
    <citation type="submission" date="2023-08" db="EMBL/GenBank/DDBJ databases">
        <title>A de novo genome assembly of Solanum verrucosum Schlechtendal, a Mexican diploid species geographically isolated from the other diploid A-genome species in potato relatives.</title>
        <authorList>
            <person name="Hosaka K."/>
        </authorList>
    </citation>
    <scope>NUCLEOTIDE SEQUENCE</scope>
    <source>
        <tissue evidence="2">Young leaves</tissue>
    </source>
</reference>
<name>A0AAF0ZKH9_SOLVR</name>
<evidence type="ECO:0000259" key="1">
    <source>
        <dbReference type="Pfam" id="PF17919"/>
    </source>
</evidence>
<dbReference type="InterPro" id="IPR041577">
    <property type="entry name" value="RT_RNaseH_2"/>
</dbReference>
<dbReference type="EMBL" id="CP133619">
    <property type="protein sequence ID" value="WMV41135.1"/>
    <property type="molecule type" value="Genomic_DNA"/>
</dbReference>